<evidence type="ECO:0000259" key="3">
    <source>
        <dbReference type="Pfam" id="PF17390"/>
    </source>
</evidence>
<evidence type="ECO:0000313" key="4">
    <source>
        <dbReference type="EMBL" id="MEN3322133.1"/>
    </source>
</evidence>
<dbReference type="InterPro" id="IPR035396">
    <property type="entry name" value="Bac_rhamnosid6H"/>
</dbReference>
<dbReference type="PANTHER" id="PTHR34987">
    <property type="entry name" value="C, PUTATIVE (AFU_ORTHOLOGUE AFUA_3G02880)-RELATED"/>
    <property type="match status" value="1"/>
</dbReference>
<organism evidence="4 5">
    <name type="scientific">Mariniflexile soesokkakense</name>
    <dbReference type="NCBI Taxonomy" id="1343160"/>
    <lineage>
        <taxon>Bacteria</taxon>
        <taxon>Pseudomonadati</taxon>
        <taxon>Bacteroidota</taxon>
        <taxon>Flavobacteriia</taxon>
        <taxon>Flavobacteriales</taxon>
        <taxon>Flavobacteriaceae</taxon>
        <taxon>Mariniflexile</taxon>
    </lineage>
</organism>
<feature type="domain" description="Alpha-L-rhamnosidase C-terminal" evidence="3">
    <location>
        <begin position="532"/>
        <end position="587"/>
    </location>
</feature>
<comment type="caution">
    <text evidence="4">The sequence shown here is derived from an EMBL/GenBank/DDBJ whole genome shotgun (WGS) entry which is preliminary data.</text>
</comment>
<keyword evidence="1" id="KW-0732">Signal</keyword>
<dbReference type="PANTHER" id="PTHR34987:SF4">
    <property type="entry name" value="ALPHA-L-RHAMNOSIDASE C-TERMINAL DOMAIN-CONTAINING PROTEIN"/>
    <property type="match status" value="1"/>
</dbReference>
<protein>
    <submittedName>
        <fullName evidence="4">Alpha-L-rhamnosidase C-terminal domain-containing protein</fullName>
    </submittedName>
</protein>
<proteinExistence type="predicted"/>
<dbReference type="Pfam" id="PF17390">
    <property type="entry name" value="Bac_rhamnosid_C"/>
    <property type="match status" value="1"/>
</dbReference>
<dbReference type="RefSeq" id="WP_346239674.1">
    <property type="nucleotide sequence ID" value="NZ_JAZHYP010000001.1"/>
</dbReference>
<dbReference type="InterPro" id="IPR012341">
    <property type="entry name" value="6hp_glycosidase-like_sf"/>
</dbReference>
<dbReference type="InterPro" id="IPR035398">
    <property type="entry name" value="Bac_rhamnosid_C"/>
</dbReference>
<accession>A0ABV0A5I7</accession>
<feature type="domain" description="Alpha-L-rhamnosidase six-hairpin glycosidase" evidence="2">
    <location>
        <begin position="205"/>
        <end position="394"/>
    </location>
</feature>
<evidence type="ECO:0000259" key="2">
    <source>
        <dbReference type="Pfam" id="PF17389"/>
    </source>
</evidence>
<dbReference type="EMBL" id="JAZHYP010000001">
    <property type="protein sequence ID" value="MEN3322133.1"/>
    <property type="molecule type" value="Genomic_DNA"/>
</dbReference>
<dbReference type="SUPFAM" id="SSF48208">
    <property type="entry name" value="Six-hairpin glycosidases"/>
    <property type="match status" value="1"/>
</dbReference>
<dbReference type="InterPro" id="IPR008928">
    <property type="entry name" value="6-hairpin_glycosidase_sf"/>
</dbReference>
<dbReference type="Pfam" id="PF17389">
    <property type="entry name" value="Bac_rhamnosid6H"/>
    <property type="match status" value="1"/>
</dbReference>
<dbReference type="Gene3D" id="1.50.10.10">
    <property type="match status" value="1"/>
</dbReference>
<feature type="signal peptide" evidence="1">
    <location>
        <begin position="1"/>
        <end position="21"/>
    </location>
</feature>
<evidence type="ECO:0000313" key="5">
    <source>
        <dbReference type="Proteomes" id="UP001416393"/>
    </source>
</evidence>
<dbReference type="Gene3D" id="2.60.420.10">
    <property type="entry name" value="Maltose phosphorylase, domain 3"/>
    <property type="match status" value="1"/>
</dbReference>
<gene>
    <name evidence="4" type="ORF">VP395_00200</name>
</gene>
<evidence type="ECO:0000256" key="1">
    <source>
        <dbReference type="SAM" id="SignalP"/>
    </source>
</evidence>
<reference evidence="4 5" key="1">
    <citation type="submission" date="2024-01" db="EMBL/GenBank/DDBJ databases">
        <title>Mariniflexile litorale sp. nov., isolated from the shallow sediments of the Sea of Japan.</title>
        <authorList>
            <person name="Romanenko L."/>
            <person name="Bystritskaya E."/>
            <person name="Isaeva M."/>
        </authorList>
    </citation>
    <scope>NUCLEOTIDE SEQUENCE [LARGE SCALE GENOMIC DNA]</scope>
    <source>
        <strain evidence="4 5">KCTC 32427</strain>
    </source>
</reference>
<dbReference type="Proteomes" id="UP001416393">
    <property type="component" value="Unassembled WGS sequence"/>
</dbReference>
<sequence>MRTIFFTTLFALTGIWMSSFAQLPPVFGSEYHGITQKDEMTRTYISPIRVMWTSDTTGELIKNTDVLLKMGDSQSSMSRQTQFCSIKSTEIDTSSILLDYGKEIHGSLQLVLGGSSRREPSLVRIRFGESVGEANSQTYNSDWLMGFSTDDHAKRDIIMEIPRTGLIEIGNTGFRFVRIDLLQANTLINLKEARAVLRYRDIPYLGSFKSSSSRLDSIWLTGAYTTHLNMQEYLWDGIKRDRLVWLGDFHPELATITKVFGYNEVVPKSLDLACEQYPLPNWMNGMTSYSFWYLIIQYEWYMQNADIAFLKKHRTYILGLIDQISSQINEDGTETMGKFRFLDWPSTPNKEGVEAGFRALLVWALKDAKKLSEILEDKESVTKCLTAIEKLNRNVMNHNNLKQAAALMAVAGILDPVKACNDVVAVDGAARFSTFYGLYMLDALSMAGMHEKALHIIDAYWGGMLDMGATTFWEDFNIDWMENSARLDELTPEGMNDIHGSFGAYCYPSYRHSLCHGWSSGVTAWLTENVLGIQIMEPGCKTLKIEPHLGSLKWVEGSFPTPLGVVKVKHTKLANGKIESQIDAPKGIKIL</sequence>
<feature type="chain" id="PRO_5046356430" evidence="1">
    <location>
        <begin position="22"/>
        <end position="591"/>
    </location>
</feature>
<keyword evidence="5" id="KW-1185">Reference proteome</keyword>
<name>A0ABV0A5I7_9FLAO</name>